<protein>
    <submittedName>
        <fullName evidence="1">Uncharacterized protein</fullName>
    </submittedName>
</protein>
<dbReference type="RefSeq" id="YP_009287635.1">
    <property type="nucleotide sequence ID" value="NC_031074.1"/>
</dbReference>
<dbReference type="Proteomes" id="UP000202170">
    <property type="component" value="Segment"/>
</dbReference>
<proteinExistence type="predicted"/>
<name>A0A1B3AYL1_9CAUD</name>
<gene>
    <name evidence="1" type="primary">167</name>
    <name evidence="1" type="ORF">SEA_BANTAM_167</name>
</gene>
<dbReference type="GeneID" id="29080431"/>
<evidence type="ECO:0000313" key="2">
    <source>
        <dbReference type="Proteomes" id="UP000202170"/>
    </source>
</evidence>
<sequence>MCIAWARSRIGPRVVHTDSPNPLPGGIMFKVCGTPVEGWTEDDAIRSYCDLRDLDYWDHPCVLIEAMTVREVMVETYGDSWTTAVDHLADLAISRRYQHFTNDRGFRDFTVDEVEVLVLRHTMGRDVHGYADVIDISNYRVLADRWSDCEGLTDGPYSGSDHIALDLDSIAPHDLVDVLRSLEAYPVLDDDEYSTVEMEQIAEHWDIYARRDARSALADALGIDEFNLADGVLDLLESVAFDGTGVTDEWPEMVDSSYVNFHIDEIVEWIASRAGRVVHLGGYRPRTLDLRKRALIAA</sequence>
<accession>A0A1B3AYL1</accession>
<reference evidence="2" key="1">
    <citation type="submission" date="2016-07" db="EMBL/GenBank/DDBJ databases">
        <authorList>
            <person name="Florea S."/>
            <person name="Webb J.S."/>
            <person name="Jaromczyk J."/>
            <person name="Schardl C.L."/>
        </authorList>
    </citation>
    <scope>NUCLEOTIDE SEQUENCE [LARGE SCALE GENOMIC DNA]</scope>
</reference>
<keyword evidence="2" id="KW-1185">Reference proteome</keyword>
<evidence type="ECO:0000313" key="1">
    <source>
        <dbReference type="EMBL" id="AOE43856.1"/>
    </source>
</evidence>
<dbReference type="EMBL" id="KX557272">
    <property type="protein sequence ID" value="AOE43856.1"/>
    <property type="molecule type" value="Genomic_DNA"/>
</dbReference>
<organism evidence="1 2">
    <name type="scientific">Gordonia phage Bantam</name>
    <dbReference type="NCBI Taxonomy" id="1887641"/>
    <lineage>
        <taxon>Viruses</taxon>
        <taxon>Duplodnaviria</taxon>
        <taxon>Heunggongvirae</taxon>
        <taxon>Uroviricota</taxon>
        <taxon>Caudoviricetes</taxon>
        <taxon>Bantamvirus</taxon>
        <taxon>Bantamvirus bantam</taxon>
    </lineage>
</organism>
<dbReference type="OrthoDB" id="6179at10239"/>
<dbReference type="KEGG" id="vg:29080431"/>